<dbReference type="Proteomes" id="UP001362999">
    <property type="component" value="Unassembled WGS sequence"/>
</dbReference>
<keyword evidence="2" id="KW-1185">Reference proteome</keyword>
<dbReference type="AlphaFoldDB" id="A0AAW0D057"/>
<organism evidence="1 2">
    <name type="scientific">Favolaschia claudopus</name>
    <dbReference type="NCBI Taxonomy" id="2862362"/>
    <lineage>
        <taxon>Eukaryota</taxon>
        <taxon>Fungi</taxon>
        <taxon>Dikarya</taxon>
        <taxon>Basidiomycota</taxon>
        <taxon>Agaricomycotina</taxon>
        <taxon>Agaricomycetes</taxon>
        <taxon>Agaricomycetidae</taxon>
        <taxon>Agaricales</taxon>
        <taxon>Marasmiineae</taxon>
        <taxon>Mycenaceae</taxon>
        <taxon>Favolaschia</taxon>
    </lineage>
</organism>
<sequence length="308" mass="35063">MNSANRPPTSQSVHSWWSDSNSIGPTISIHAAAKPLMRLMYHRQVRSFIKRNQDTPITPQLMEICLSYLSYKYISPTTKSLILKELDTRVELHSNRDATLINESMELCSSLVLELLASSNTQIRWYTWNILNGSMQNISRLFPVVIICSSDSDRWIRQSARRAFMNCIQSSEGLDCCWDYLSRENISIPVKCYILSEIAIRISPEDAPTMARQLSPGWSLIAEFLTSPEEEIRLHGWNILRVAIPSYNSVSWTLPRAVSASRDPHPKIRQSARLAFSKCIKNSEGLDWCWAYLACAMITILSPTSALF</sequence>
<reference evidence="1 2" key="1">
    <citation type="journal article" date="2024" name="J Genomics">
        <title>Draft genome sequencing and assembly of Favolaschia claudopus CIRM-BRFM 2984 isolated from oak limbs.</title>
        <authorList>
            <person name="Navarro D."/>
            <person name="Drula E."/>
            <person name="Chaduli D."/>
            <person name="Cazenave R."/>
            <person name="Ahrendt S."/>
            <person name="Wang J."/>
            <person name="Lipzen A."/>
            <person name="Daum C."/>
            <person name="Barry K."/>
            <person name="Grigoriev I.V."/>
            <person name="Favel A."/>
            <person name="Rosso M.N."/>
            <person name="Martin F."/>
        </authorList>
    </citation>
    <scope>NUCLEOTIDE SEQUENCE [LARGE SCALE GENOMIC DNA]</scope>
    <source>
        <strain evidence="1 2">CIRM-BRFM 2984</strain>
    </source>
</reference>
<dbReference type="Gene3D" id="1.25.10.10">
    <property type="entry name" value="Leucine-rich Repeat Variant"/>
    <property type="match status" value="1"/>
</dbReference>
<evidence type="ECO:0000313" key="2">
    <source>
        <dbReference type="Proteomes" id="UP001362999"/>
    </source>
</evidence>
<comment type="caution">
    <text evidence="1">The sequence shown here is derived from an EMBL/GenBank/DDBJ whole genome shotgun (WGS) entry which is preliminary data.</text>
</comment>
<dbReference type="InterPro" id="IPR011989">
    <property type="entry name" value="ARM-like"/>
</dbReference>
<evidence type="ECO:0000313" key="1">
    <source>
        <dbReference type="EMBL" id="KAK7043499.1"/>
    </source>
</evidence>
<gene>
    <name evidence="1" type="ORF">R3P38DRAFT_247403</name>
</gene>
<accession>A0AAW0D057</accession>
<dbReference type="EMBL" id="JAWWNJ010000012">
    <property type="protein sequence ID" value="KAK7043499.1"/>
    <property type="molecule type" value="Genomic_DNA"/>
</dbReference>
<protein>
    <submittedName>
        <fullName evidence="1">Uncharacterized protein</fullName>
    </submittedName>
</protein>
<dbReference type="InterPro" id="IPR016024">
    <property type="entry name" value="ARM-type_fold"/>
</dbReference>
<proteinExistence type="predicted"/>
<name>A0AAW0D057_9AGAR</name>
<dbReference type="SUPFAM" id="SSF48371">
    <property type="entry name" value="ARM repeat"/>
    <property type="match status" value="1"/>
</dbReference>